<sequence>MTGLIPSLAENRVASNTNDNDESASPSNLKPSNVGIRDLPKVLSSAQATEQLHTLCEKFAILTERVQEETQVRQEAEKEIQRLKKIVEQHEYASPCSLLPCNYDNHDNHDMVREFEAVQIQLRKDLRLEKDKNEQLIRRALQLEREKKSLLQQHGKSHDSDQPDFSYEAEILFRPPPAPPLQHTNDFRRRPGQDNNTFKQKIQETLTVTIKELEQELDRKDQDTTSLRKRLEWERTRVKQLQAQHREDENQEQLYRSQVEELRSEAQEAQNMIASLRLQLEEKEQQFIEARRCDEELSSEIHSLQEINDAMEKRCSMLMRRFDSSTYALKETEELKTQVLDLEAENCALTQSIQELRSSQSQRDQEWKRHFDALKADKVSLESKLSVLQMDLQSATQRNDLLSEWMLVRNGRSFPRELQESIPLSKQHRVPCLVHTRTDVTPSNCVRSAEQDFSTEENCVPTNCSNTLDSDHSRIRELMARNRELQQRLQSSAQ</sequence>
<evidence type="ECO:0000256" key="1">
    <source>
        <dbReference type="SAM" id="Coils"/>
    </source>
</evidence>
<reference evidence="3" key="1">
    <citation type="journal article" date="2011" name="PLoS Biol.">
        <title>Gene gain and loss during evolution of obligate parasitism in the white rust pathogen of Arabidopsis thaliana.</title>
        <authorList>
            <person name="Kemen E."/>
            <person name="Gardiner A."/>
            <person name="Schultz-Larsen T."/>
            <person name="Kemen A.C."/>
            <person name="Balmuth A.L."/>
            <person name="Robert-Seilaniantz A."/>
            <person name="Bailey K."/>
            <person name="Holub E."/>
            <person name="Studholme D.J."/>
            <person name="Maclean D."/>
            <person name="Jones J.D."/>
        </authorList>
    </citation>
    <scope>NUCLEOTIDE SEQUENCE</scope>
</reference>
<evidence type="ECO:0000313" key="3">
    <source>
        <dbReference type="EMBL" id="CCA16175.1"/>
    </source>
</evidence>
<keyword evidence="1" id="KW-0175">Coiled coil</keyword>
<protein>
    <submittedName>
        <fullName evidence="3">AlNc14C19G1956 protein</fullName>
    </submittedName>
</protein>
<feature type="coiled-coil region" evidence="1">
    <location>
        <begin position="203"/>
        <end position="314"/>
    </location>
</feature>
<feature type="region of interest" description="Disordered" evidence="2">
    <location>
        <begin position="1"/>
        <end position="35"/>
    </location>
</feature>
<dbReference type="EMBL" id="FR824064">
    <property type="protein sequence ID" value="CCA16175.1"/>
    <property type="molecule type" value="Genomic_DNA"/>
</dbReference>
<name>F0W4Y5_9STRA</name>
<accession>F0W4Y5</accession>
<feature type="coiled-coil region" evidence="1">
    <location>
        <begin position="126"/>
        <end position="153"/>
    </location>
</feature>
<proteinExistence type="predicted"/>
<reference evidence="3" key="2">
    <citation type="submission" date="2011-02" db="EMBL/GenBank/DDBJ databases">
        <authorList>
            <person name="MacLean D."/>
        </authorList>
    </citation>
    <scope>NUCLEOTIDE SEQUENCE</scope>
</reference>
<feature type="coiled-coil region" evidence="1">
    <location>
        <begin position="59"/>
        <end position="93"/>
    </location>
</feature>
<organism evidence="3">
    <name type="scientific">Albugo laibachii Nc14</name>
    <dbReference type="NCBI Taxonomy" id="890382"/>
    <lineage>
        <taxon>Eukaryota</taxon>
        <taxon>Sar</taxon>
        <taxon>Stramenopiles</taxon>
        <taxon>Oomycota</taxon>
        <taxon>Peronosporomycetes</taxon>
        <taxon>Albuginales</taxon>
        <taxon>Albuginaceae</taxon>
        <taxon>Albugo</taxon>
    </lineage>
</organism>
<gene>
    <name evidence="3" type="primary">AlNc14C19G1956</name>
    <name evidence="3" type="ORF">ALNC14_023180</name>
</gene>
<dbReference type="HOGENOM" id="CLU_027042_0_0_1"/>
<feature type="compositionally biased region" description="Polar residues" evidence="2">
    <location>
        <begin position="13"/>
        <end position="31"/>
    </location>
</feature>
<evidence type="ECO:0000256" key="2">
    <source>
        <dbReference type="SAM" id="MobiDB-lite"/>
    </source>
</evidence>
<dbReference type="AlphaFoldDB" id="F0W4Y5"/>